<dbReference type="PANTHER" id="PTHR12708">
    <property type="entry name" value="DNA POLYMERASE EPSILON SUBUNIT B"/>
    <property type="match status" value="1"/>
</dbReference>
<reference evidence="10" key="1">
    <citation type="submission" date="2014-03" db="EMBL/GenBank/DDBJ databases">
        <title>The Genome Sequence of Puccinia striiformis f. sp. tritici PST-78.</title>
        <authorList>
            <consortium name="The Broad Institute Genome Sequencing Platform"/>
            <person name="Cuomo C."/>
            <person name="Hulbert S."/>
            <person name="Chen X."/>
            <person name="Walker B."/>
            <person name="Young S.K."/>
            <person name="Zeng Q."/>
            <person name="Gargeya S."/>
            <person name="Fitzgerald M."/>
            <person name="Haas B."/>
            <person name="Abouelleil A."/>
            <person name="Alvarado L."/>
            <person name="Arachchi H.M."/>
            <person name="Berlin A.M."/>
            <person name="Chapman S.B."/>
            <person name="Goldberg J."/>
            <person name="Griggs A."/>
            <person name="Gujja S."/>
            <person name="Hansen M."/>
            <person name="Howarth C."/>
            <person name="Imamovic A."/>
            <person name="Larimer J."/>
            <person name="McCowan C."/>
            <person name="Montmayeur A."/>
            <person name="Murphy C."/>
            <person name="Neiman D."/>
            <person name="Pearson M."/>
            <person name="Priest M."/>
            <person name="Roberts A."/>
            <person name="Saif S."/>
            <person name="Shea T."/>
            <person name="Sisk P."/>
            <person name="Sykes S."/>
            <person name="Wortman J."/>
            <person name="Nusbaum C."/>
            <person name="Birren B."/>
        </authorList>
    </citation>
    <scope>NUCLEOTIDE SEQUENCE [LARGE SCALE GENOMIC DNA]</scope>
    <source>
        <strain evidence="10">race PST-78</strain>
    </source>
</reference>
<protein>
    <recommendedName>
        <fullName evidence="3">DNA polymerase epsilon subunit B</fullName>
    </recommendedName>
    <alternativeName>
        <fullName evidence="7">DNA polymerase II subunit 2</fullName>
    </alternativeName>
</protein>
<evidence type="ECO:0000256" key="4">
    <source>
        <dbReference type="ARBA" id="ARBA00022705"/>
    </source>
</evidence>
<evidence type="ECO:0000313" key="10">
    <source>
        <dbReference type="Proteomes" id="UP000054564"/>
    </source>
</evidence>
<evidence type="ECO:0000256" key="3">
    <source>
        <dbReference type="ARBA" id="ARBA00016011"/>
    </source>
</evidence>
<dbReference type="PANTHER" id="PTHR12708:SF0">
    <property type="entry name" value="DNA POLYMERASE EPSILON SUBUNIT 2"/>
    <property type="match status" value="1"/>
</dbReference>
<evidence type="ECO:0000313" key="9">
    <source>
        <dbReference type="EMBL" id="KNE92061.1"/>
    </source>
</evidence>
<dbReference type="STRING" id="1165861.A0A0L0UYS8"/>
<gene>
    <name evidence="9" type="ORF">PSTG_14537</name>
</gene>
<evidence type="ECO:0000256" key="6">
    <source>
        <dbReference type="ARBA" id="ARBA00023242"/>
    </source>
</evidence>
<evidence type="ECO:0000259" key="8">
    <source>
        <dbReference type="Pfam" id="PF04042"/>
    </source>
</evidence>
<sequence>MSDFYLNNPNVLVNFKQILHRYQDVLIESNNLVGPPFLWILCGNFSQRPFTFDGPTISFYLSLFAKLAVSLSKFAMVTEHIHLISFLPGPNDPWDSAMLPCQALPASILKHLLHSSSQIC</sequence>
<evidence type="ECO:0000256" key="2">
    <source>
        <dbReference type="ARBA" id="ARBA00009560"/>
    </source>
</evidence>
<dbReference type="InterPro" id="IPR007185">
    <property type="entry name" value="DNA_pol_a/d/e_bsu"/>
</dbReference>
<dbReference type="EMBL" id="AJIL01000177">
    <property type="protein sequence ID" value="KNE92061.1"/>
    <property type="molecule type" value="Genomic_DNA"/>
</dbReference>
<accession>A0A0L0UYS8</accession>
<evidence type="ECO:0000256" key="1">
    <source>
        <dbReference type="ARBA" id="ARBA00004123"/>
    </source>
</evidence>
<comment type="subcellular location">
    <subcellularLocation>
        <location evidence="1">Nucleus</location>
    </subcellularLocation>
</comment>
<evidence type="ECO:0000256" key="5">
    <source>
        <dbReference type="ARBA" id="ARBA00023125"/>
    </source>
</evidence>
<dbReference type="GO" id="GO:0006261">
    <property type="term" value="P:DNA-templated DNA replication"/>
    <property type="evidence" value="ECO:0007669"/>
    <property type="project" value="InterPro"/>
</dbReference>
<name>A0A0L0UYS8_9BASI</name>
<comment type="similarity">
    <text evidence="2">Belongs to the DNA polymerase epsilon subunit B family.</text>
</comment>
<proteinExistence type="inferred from homology"/>
<dbReference type="GO" id="GO:0008622">
    <property type="term" value="C:epsilon DNA polymerase complex"/>
    <property type="evidence" value="ECO:0007669"/>
    <property type="project" value="InterPro"/>
</dbReference>
<evidence type="ECO:0000256" key="7">
    <source>
        <dbReference type="ARBA" id="ARBA00032930"/>
    </source>
</evidence>
<dbReference type="AlphaFoldDB" id="A0A0L0UYS8"/>
<keyword evidence="5" id="KW-0238">DNA-binding</keyword>
<keyword evidence="6" id="KW-0539">Nucleus</keyword>
<dbReference type="GO" id="GO:0042276">
    <property type="term" value="P:error-prone translesion synthesis"/>
    <property type="evidence" value="ECO:0007669"/>
    <property type="project" value="TreeGrafter"/>
</dbReference>
<dbReference type="GO" id="GO:0003677">
    <property type="term" value="F:DNA binding"/>
    <property type="evidence" value="ECO:0007669"/>
    <property type="project" value="UniProtKB-KW"/>
</dbReference>
<dbReference type="InterPro" id="IPR016266">
    <property type="entry name" value="POLE2"/>
</dbReference>
<dbReference type="Pfam" id="PF04042">
    <property type="entry name" value="DNA_pol_E_B"/>
    <property type="match status" value="1"/>
</dbReference>
<feature type="domain" description="DNA polymerase alpha/delta/epsilon subunit B" evidence="8">
    <location>
        <begin position="2"/>
        <end position="115"/>
    </location>
</feature>
<keyword evidence="10" id="KW-1185">Reference proteome</keyword>
<dbReference type="Proteomes" id="UP000054564">
    <property type="component" value="Unassembled WGS sequence"/>
</dbReference>
<organism evidence="9 10">
    <name type="scientific">Puccinia striiformis f. sp. tritici PST-78</name>
    <dbReference type="NCBI Taxonomy" id="1165861"/>
    <lineage>
        <taxon>Eukaryota</taxon>
        <taxon>Fungi</taxon>
        <taxon>Dikarya</taxon>
        <taxon>Basidiomycota</taxon>
        <taxon>Pucciniomycotina</taxon>
        <taxon>Pucciniomycetes</taxon>
        <taxon>Pucciniales</taxon>
        <taxon>Pucciniaceae</taxon>
        <taxon>Puccinia</taxon>
    </lineage>
</organism>
<comment type="caution">
    <text evidence="9">The sequence shown here is derived from an EMBL/GenBank/DDBJ whole genome shotgun (WGS) entry which is preliminary data.</text>
</comment>
<keyword evidence="4" id="KW-0235">DNA replication</keyword>